<dbReference type="PRINTS" id="PR00019">
    <property type="entry name" value="LEURICHRPT"/>
</dbReference>
<dbReference type="InterPro" id="IPR000719">
    <property type="entry name" value="Prot_kinase_dom"/>
</dbReference>
<comment type="subcellular location">
    <subcellularLocation>
        <location evidence="1">Cell membrane</location>
        <topology evidence="1">Single-pass membrane protein</topology>
    </subcellularLocation>
</comment>
<feature type="binding site" evidence="14">
    <location>
        <position position="606"/>
    </location>
    <ligand>
        <name>ATP</name>
        <dbReference type="ChEBI" id="CHEBI:30616"/>
    </ligand>
</feature>
<evidence type="ECO:0000256" key="13">
    <source>
        <dbReference type="ARBA" id="ARBA00023136"/>
    </source>
</evidence>
<comment type="similarity">
    <text evidence="2">Belongs to the protein kinase superfamily. Ser/Thr protein kinase family.</text>
</comment>
<keyword evidence="11 14" id="KW-0067">ATP-binding</keyword>
<dbReference type="GO" id="GO:0005524">
    <property type="term" value="F:ATP binding"/>
    <property type="evidence" value="ECO:0007669"/>
    <property type="project" value="UniProtKB-UniRule"/>
</dbReference>
<dbReference type="Proteomes" id="UP000007015">
    <property type="component" value="Chromosome 4"/>
</dbReference>
<evidence type="ECO:0000256" key="5">
    <source>
        <dbReference type="ARBA" id="ARBA00022614"/>
    </source>
</evidence>
<evidence type="ECO:0000256" key="10">
    <source>
        <dbReference type="ARBA" id="ARBA00022777"/>
    </source>
</evidence>
<evidence type="ECO:0000256" key="4">
    <source>
        <dbReference type="ARBA" id="ARBA00022527"/>
    </source>
</evidence>
<evidence type="ECO:0000256" key="14">
    <source>
        <dbReference type="PROSITE-ProRule" id="PRU10141"/>
    </source>
</evidence>
<dbReference type="Pfam" id="PF13855">
    <property type="entry name" value="LRR_8"/>
    <property type="match status" value="2"/>
</dbReference>
<evidence type="ECO:0000313" key="19">
    <source>
        <dbReference type="Proteomes" id="UP000007015"/>
    </source>
</evidence>
<evidence type="ECO:0000256" key="3">
    <source>
        <dbReference type="ARBA" id="ARBA00022475"/>
    </source>
</evidence>
<dbReference type="EMBL" id="CM000129">
    <property type="protein sequence ID" value="EAY94502.1"/>
    <property type="molecule type" value="Genomic_DNA"/>
</dbReference>
<protein>
    <recommendedName>
        <fullName evidence="17">Protein kinase domain-containing protein</fullName>
    </recommendedName>
</protein>
<keyword evidence="9 14" id="KW-0547">Nucleotide-binding</keyword>
<dbReference type="InterPro" id="IPR017441">
    <property type="entry name" value="Protein_kinase_ATP_BS"/>
</dbReference>
<keyword evidence="3" id="KW-1003">Cell membrane</keyword>
<keyword evidence="6" id="KW-0808">Transferase</keyword>
<gene>
    <name evidence="18" type="ORF">OsI_16275</name>
</gene>
<dbReference type="Gramene" id="BGIOSGA016590-TA">
    <property type="protein sequence ID" value="BGIOSGA016590-PA"/>
    <property type="gene ID" value="BGIOSGA016590"/>
</dbReference>
<keyword evidence="8" id="KW-0677">Repeat</keyword>
<keyword evidence="19" id="KW-1185">Reference proteome</keyword>
<dbReference type="FunFam" id="3.30.200.20:FF:000652">
    <property type="entry name" value="probably inactive leucine-rich repeat receptor-like protein kinase At5g06940"/>
    <property type="match status" value="1"/>
</dbReference>
<dbReference type="InterPro" id="IPR032675">
    <property type="entry name" value="LRR_dom_sf"/>
</dbReference>
<evidence type="ECO:0000259" key="17">
    <source>
        <dbReference type="PROSITE" id="PS50011"/>
    </source>
</evidence>
<dbReference type="SUPFAM" id="SSF52058">
    <property type="entry name" value="L domain-like"/>
    <property type="match status" value="1"/>
</dbReference>
<dbReference type="SUPFAM" id="SSF56112">
    <property type="entry name" value="Protein kinase-like (PK-like)"/>
    <property type="match status" value="1"/>
</dbReference>
<feature type="domain" description="Protein kinase" evidence="17">
    <location>
        <begin position="577"/>
        <end position="899"/>
    </location>
</feature>
<evidence type="ECO:0000313" key="18">
    <source>
        <dbReference type="EMBL" id="EAY94502.1"/>
    </source>
</evidence>
<evidence type="ECO:0000256" key="6">
    <source>
        <dbReference type="ARBA" id="ARBA00022679"/>
    </source>
</evidence>
<reference evidence="18 19" key="1">
    <citation type="journal article" date="2005" name="PLoS Biol.">
        <title>The genomes of Oryza sativa: a history of duplications.</title>
        <authorList>
            <person name="Yu J."/>
            <person name="Wang J."/>
            <person name="Lin W."/>
            <person name="Li S."/>
            <person name="Li H."/>
            <person name="Zhou J."/>
            <person name="Ni P."/>
            <person name="Dong W."/>
            <person name="Hu S."/>
            <person name="Zeng C."/>
            <person name="Zhang J."/>
            <person name="Zhang Y."/>
            <person name="Li R."/>
            <person name="Xu Z."/>
            <person name="Li S."/>
            <person name="Li X."/>
            <person name="Zheng H."/>
            <person name="Cong L."/>
            <person name="Lin L."/>
            <person name="Yin J."/>
            <person name="Geng J."/>
            <person name="Li G."/>
            <person name="Shi J."/>
            <person name="Liu J."/>
            <person name="Lv H."/>
            <person name="Li J."/>
            <person name="Wang J."/>
            <person name="Deng Y."/>
            <person name="Ran L."/>
            <person name="Shi X."/>
            <person name="Wang X."/>
            <person name="Wu Q."/>
            <person name="Li C."/>
            <person name="Ren X."/>
            <person name="Wang J."/>
            <person name="Wang X."/>
            <person name="Li D."/>
            <person name="Liu D."/>
            <person name="Zhang X."/>
            <person name="Ji Z."/>
            <person name="Zhao W."/>
            <person name="Sun Y."/>
            <person name="Zhang Z."/>
            <person name="Bao J."/>
            <person name="Han Y."/>
            <person name="Dong L."/>
            <person name="Ji J."/>
            <person name="Chen P."/>
            <person name="Wu S."/>
            <person name="Liu J."/>
            <person name="Xiao Y."/>
            <person name="Bu D."/>
            <person name="Tan J."/>
            <person name="Yang L."/>
            <person name="Ye C."/>
            <person name="Zhang J."/>
            <person name="Xu J."/>
            <person name="Zhou Y."/>
            <person name="Yu Y."/>
            <person name="Zhang B."/>
            <person name="Zhuang S."/>
            <person name="Wei H."/>
            <person name="Liu B."/>
            <person name="Lei M."/>
            <person name="Yu H."/>
            <person name="Li Y."/>
            <person name="Xu H."/>
            <person name="Wei S."/>
            <person name="He X."/>
            <person name="Fang L."/>
            <person name="Zhang Z."/>
            <person name="Zhang Y."/>
            <person name="Huang X."/>
            <person name="Su Z."/>
            <person name="Tong W."/>
            <person name="Li J."/>
            <person name="Tong Z."/>
            <person name="Li S."/>
            <person name="Ye J."/>
            <person name="Wang L."/>
            <person name="Fang L."/>
            <person name="Lei T."/>
            <person name="Chen C."/>
            <person name="Chen H."/>
            <person name="Xu Z."/>
            <person name="Li H."/>
            <person name="Huang H."/>
            <person name="Zhang F."/>
            <person name="Xu H."/>
            <person name="Li N."/>
            <person name="Zhao C."/>
            <person name="Li S."/>
            <person name="Dong L."/>
            <person name="Huang Y."/>
            <person name="Li L."/>
            <person name="Xi Y."/>
            <person name="Qi Q."/>
            <person name="Li W."/>
            <person name="Zhang B."/>
            <person name="Hu W."/>
            <person name="Zhang Y."/>
            <person name="Tian X."/>
            <person name="Jiao Y."/>
            <person name="Liang X."/>
            <person name="Jin J."/>
            <person name="Gao L."/>
            <person name="Zheng W."/>
            <person name="Hao B."/>
            <person name="Liu S."/>
            <person name="Wang W."/>
            <person name="Yuan L."/>
            <person name="Cao M."/>
            <person name="McDermott J."/>
            <person name="Samudrala R."/>
            <person name="Wang J."/>
            <person name="Wong G.K."/>
            <person name="Yang H."/>
        </authorList>
    </citation>
    <scope>NUCLEOTIDE SEQUENCE [LARGE SCALE GENOMIC DNA]</scope>
    <source>
        <strain evidence="19">cv. 93-11</strain>
    </source>
</reference>
<dbReference type="InterPro" id="IPR003591">
    <property type="entry name" value="Leu-rich_rpt_typical-subtyp"/>
</dbReference>
<evidence type="ECO:0000256" key="12">
    <source>
        <dbReference type="ARBA" id="ARBA00022989"/>
    </source>
</evidence>
<organism evidence="18 19">
    <name type="scientific">Oryza sativa subsp. indica</name>
    <name type="common">Rice</name>
    <dbReference type="NCBI Taxonomy" id="39946"/>
    <lineage>
        <taxon>Eukaryota</taxon>
        <taxon>Viridiplantae</taxon>
        <taxon>Streptophyta</taxon>
        <taxon>Embryophyta</taxon>
        <taxon>Tracheophyta</taxon>
        <taxon>Spermatophyta</taxon>
        <taxon>Magnoliopsida</taxon>
        <taxon>Liliopsida</taxon>
        <taxon>Poales</taxon>
        <taxon>Poaceae</taxon>
        <taxon>BOP clade</taxon>
        <taxon>Oryzoideae</taxon>
        <taxon>Oryzeae</taxon>
        <taxon>Oryzinae</taxon>
        <taxon>Oryza</taxon>
        <taxon>Oryza sativa</taxon>
    </lineage>
</organism>
<dbReference type="GO" id="GO:0005886">
    <property type="term" value="C:plasma membrane"/>
    <property type="evidence" value="ECO:0007669"/>
    <property type="project" value="UniProtKB-SubCell"/>
</dbReference>
<keyword evidence="4" id="KW-0723">Serine/threonine-protein kinase</keyword>
<dbReference type="Pfam" id="PF08263">
    <property type="entry name" value="LRRNT_2"/>
    <property type="match status" value="1"/>
</dbReference>
<dbReference type="InterPro" id="IPR050994">
    <property type="entry name" value="At_inactive_RLKs"/>
</dbReference>
<dbReference type="GO" id="GO:0004674">
    <property type="term" value="F:protein serine/threonine kinase activity"/>
    <property type="evidence" value="ECO:0007669"/>
    <property type="project" value="UniProtKB-KW"/>
</dbReference>
<dbReference type="PROSITE" id="PS50011">
    <property type="entry name" value="PROTEIN_KINASE_DOM"/>
    <property type="match status" value="1"/>
</dbReference>
<proteinExistence type="inferred from homology"/>
<dbReference type="Pfam" id="PF07714">
    <property type="entry name" value="PK_Tyr_Ser-Thr"/>
    <property type="match status" value="1"/>
</dbReference>
<dbReference type="FunFam" id="3.80.10.10:FF:000534">
    <property type="entry name" value="Probably inactive leucine-rich repeat receptor-like protein kinase At5g06940"/>
    <property type="match status" value="1"/>
</dbReference>
<evidence type="ECO:0000256" key="1">
    <source>
        <dbReference type="ARBA" id="ARBA00004162"/>
    </source>
</evidence>
<dbReference type="HOGENOM" id="CLU_000288_22_1_1"/>
<dbReference type="STRING" id="39946.A2XUJ2"/>
<dbReference type="Gene3D" id="3.30.200.20">
    <property type="entry name" value="Phosphorylase Kinase, domain 1"/>
    <property type="match status" value="1"/>
</dbReference>
<evidence type="ECO:0000256" key="16">
    <source>
        <dbReference type="SAM" id="SignalP"/>
    </source>
</evidence>
<dbReference type="PROSITE" id="PS00108">
    <property type="entry name" value="PROTEIN_KINASE_ST"/>
    <property type="match status" value="1"/>
</dbReference>
<evidence type="ECO:0000256" key="8">
    <source>
        <dbReference type="ARBA" id="ARBA00022737"/>
    </source>
</evidence>
<keyword evidence="10" id="KW-0418">Kinase</keyword>
<feature type="signal peptide" evidence="16">
    <location>
        <begin position="1"/>
        <end position="25"/>
    </location>
</feature>
<dbReference type="Gene3D" id="1.10.510.10">
    <property type="entry name" value="Transferase(Phosphotransferase) domain 1"/>
    <property type="match status" value="1"/>
</dbReference>
<feature type="chain" id="PRO_5002648575" description="Protein kinase domain-containing protein" evidence="16">
    <location>
        <begin position="26"/>
        <end position="918"/>
    </location>
</feature>
<dbReference type="AlphaFoldDB" id="A2XUJ2"/>
<name>A2XUJ2_ORYSI</name>
<dbReference type="InterPro" id="IPR011009">
    <property type="entry name" value="Kinase-like_dom_sf"/>
</dbReference>
<dbReference type="OMA" id="EPLCRVP"/>
<dbReference type="InterPro" id="IPR008271">
    <property type="entry name" value="Ser/Thr_kinase_AS"/>
</dbReference>
<evidence type="ECO:0000256" key="9">
    <source>
        <dbReference type="ARBA" id="ARBA00022741"/>
    </source>
</evidence>
<keyword evidence="5" id="KW-0433">Leucine-rich repeat</keyword>
<keyword evidence="16" id="KW-0732">Signal</keyword>
<dbReference type="InterPro" id="IPR001245">
    <property type="entry name" value="Ser-Thr/Tyr_kinase_cat_dom"/>
</dbReference>
<dbReference type="InterPro" id="IPR013210">
    <property type="entry name" value="LRR_N_plant-typ"/>
</dbReference>
<evidence type="ECO:0000256" key="7">
    <source>
        <dbReference type="ARBA" id="ARBA00022692"/>
    </source>
</evidence>
<keyword evidence="12 15" id="KW-1133">Transmembrane helix</keyword>
<dbReference type="SMART" id="SM00369">
    <property type="entry name" value="LRR_TYP"/>
    <property type="match status" value="4"/>
</dbReference>
<dbReference type="PANTHER" id="PTHR48010:SF55">
    <property type="entry name" value="OS01G0607900 PROTEIN"/>
    <property type="match status" value="1"/>
</dbReference>
<evidence type="ECO:0000256" key="11">
    <source>
        <dbReference type="ARBA" id="ARBA00022840"/>
    </source>
</evidence>
<dbReference type="SMART" id="SM00220">
    <property type="entry name" value="S_TKc"/>
    <property type="match status" value="1"/>
</dbReference>
<dbReference type="Gene3D" id="3.80.10.10">
    <property type="entry name" value="Ribonuclease Inhibitor"/>
    <property type="match status" value="3"/>
</dbReference>
<dbReference type="FunFam" id="3.80.10.10:FF:000516">
    <property type="entry name" value="Leucine-rich repeat family protein"/>
    <property type="match status" value="1"/>
</dbReference>
<dbReference type="PROSITE" id="PS00107">
    <property type="entry name" value="PROTEIN_KINASE_ATP"/>
    <property type="match status" value="1"/>
</dbReference>
<accession>A2XUJ2</accession>
<dbReference type="InterPro" id="IPR001611">
    <property type="entry name" value="Leu-rich_rpt"/>
</dbReference>
<sequence length="918" mass="97105">MATTAAAANLLLFSAVLLLATPSNAASAAAPAVAAMPVQPQELLLSFRSSLNDPSGALSTWSRSTPYCNWSHVTCTAAGGGGGVAVGLSLQGLGLSGDIAAEPLCRVPGLAALSLASNTFNQTVPLQLSRCALLVSLNLSSAGLWGPLPDQLAMLASLASLDLSGNDIEGQVPPGLAALRGLQVLDLGGNRLSGVLHPALFRNLTKLHFLDLSKNQFLESELPPELGEMAGLRWLFLQGSGFGGGIPETLLQLEQLEVLDLSMNSLTGALPPAFGHNFRKLLSLDLSQNGFSGPFPKEIGKCVMLQRFQVQGNGFTGELPAGLWSLPDLRVVRAESNRFSGRLPELSAAASRLEQVQVDNNSISGEIPRSIGMVRTMYRFTASANRLAGGLPDTLCDSPAMSIINVSGNALSGAIPELTRCRRLVSLSLSGNALTGPIPASLGGLPVLTYIDVSSNGLTGAIPAELQGLKLALLNVSYNHLTGRVPPSLVSGALPAVFLQGNPGLCGLPADGGCDAPAAPPSRNRLALAATVASFVTGVLLLLALGAFAVCRRLHAAAKLVLFYPIKITADELLAALRDKNAIGRGAFGKVYLIELQDGQNIAVKKFICSSNQTFGAVKNHMKTFAKIRHKNIARLLGFCYDSHGGGGEVSVIYEHLRMGSLQDLIGAPKFAVGWNDRLRIAIGVAEGLVYLHRDYTPRLLHRDLKSSNVLLGDDFEPRVTGFGIDRVVGEKAYRSSLASDLNYSCYIAPVIHFTQKQNFIRIAISTAELHSRFHKTLALCALIPLKLFALLLKPEVNCTKKPTHLMDVYSFGVILLELITGKPAGQPASDDSVDIVRWVRRRVNVAGGAAQILDPAAAVSHAAQQGMQAALELALRCTSVMPDQRPAMDEVVRSLQLLHSPQTLPPPPPFTGVAVEP</sequence>
<keyword evidence="13 15" id="KW-0472">Membrane</keyword>
<dbReference type="PANTHER" id="PTHR48010">
    <property type="entry name" value="OS05G0588300 PROTEIN"/>
    <property type="match status" value="1"/>
</dbReference>
<evidence type="ECO:0000256" key="2">
    <source>
        <dbReference type="ARBA" id="ARBA00008684"/>
    </source>
</evidence>
<dbReference type="Pfam" id="PF00560">
    <property type="entry name" value="LRR_1"/>
    <property type="match status" value="2"/>
</dbReference>
<keyword evidence="7 15" id="KW-0812">Transmembrane</keyword>
<feature type="transmembrane region" description="Helical" evidence="15">
    <location>
        <begin position="526"/>
        <end position="550"/>
    </location>
</feature>
<evidence type="ECO:0000256" key="15">
    <source>
        <dbReference type="SAM" id="Phobius"/>
    </source>
</evidence>